<evidence type="ECO:0000256" key="4">
    <source>
        <dbReference type="ARBA" id="ARBA00022898"/>
    </source>
</evidence>
<dbReference type="InterPro" id="IPR015421">
    <property type="entry name" value="PyrdxlP-dep_Trfase_major"/>
</dbReference>
<evidence type="ECO:0000256" key="6">
    <source>
        <dbReference type="ARBA" id="ARBA00023125"/>
    </source>
</evidence>
<dbReference type="InterPro" id="IPR051446">
    <property type="entry name" value="HTH_trans_reg/aminotransferase"/>
</dbReference>
<dbReference type="InterPro" id="IPR000524">
    <property type="entry name" value="Tscrpt_reg_HTH_GntR"/>
</dbReference>
<keyword evidence="3" id="KW-0032">Aminotransferase</keyword>
<dbReference type="PANTHER" id="PTHR46577">
    <property type="entry name" value="HTH-TYPE TRANSCRIPTIONAL REGULATORY PROTEIN GABR"/>
    <property type="match status" value="1"/>
</dbReference>
<dbReference type="RefSeq" id="WP_212977524.1">
    <property type="nucleotide sequence ID" value="NZ_AP025343.1"/>
</dbReference>
<dbReference type="GO" id="GO:0003700">
    <property type="term" value="F:DNA-binding transcription factor activity"/>
    <property type="evidence" value="ECO:0007669"/>
    <property type="project" value="InterPro"/>
</dbReference>
<keyword evidence="6" id="KW-0238">DNA-binding</keyword>
<comment type="caution">
    <text evidence="9">The sequence shown here is derived from an EMBL/GenBank/DDBJ whole genome shotgun (WGS) entry which is preliminary data.</text>
</comment>
<keyword evidence="4" id="KW-0663">Pyridoxal phosphate</keyword>
<dbReference type="InterPro" id="IPR036390">
    <property type="entry name" value="WH_DNA-bd_sf"/>
</dbReference>
<keyword evidence="3" id="KW-0808">Transferase</keyword>
<dbReference type="InterPro" id="IPR036388">
    <property type="entry name" value="WH-like_DNA-bd_sf"/>
</dbReference>
<dbReference type="InterPro" id="IPR015424">
    <property type="entry name" value="PyrdxlP-dep_Trfase"/>
</dbReference>
<protein>
    <submittedName>
        <fullName evidence="9">GntR family transcriptional regulator</fullName>
    </submittedName>
</protein>
<evidence type="ECO:0000256" key="5">
    <source>
        <dbReference type="ARBA" id="ARBA00023015"/>
    </source>
</evidence>
<comment type="cofactor">
    <cofactor evidence="1">
        <name>pyridoxal 5'-phosphate</name>
        <dbReference type="ChEBI" id="CHEBI:597326"/>
    </cofactor>
</comment>
<dbReference type="GO" id="GO:0008483">
    <property type="term" value="F:transaminase activity"/>
    <property type="evidence" value="ECO:0007669"/>
    <property type="project" value="UniProtKB-KW"/>
</dbReference>
<keyword evidence="5" id="KW-0805">Transcription regulation</keyword>
<dbReference type="Pfam" id="PF00392">
    <property type="entry name" value="GntR"/>
    <property type="match status" value="1"/>
</dbReference>
<dbReference type="GO" id="GO:0003677">
    <property type="term" value="F:DNA binding"/>
    <property type="evidence" value="ECO:0007669"/>
    <property type="project" value="UniProtKB-KW"/>
</dbReference>
<dbReference type="AlphaFoldDB" id="A0A919YB49"/>
<dbReference type="PROSITE" id="PS50949">
    <property type="entry name" value="HTH_GNTR"/>
    <property type="match status" value="1"/>
</dbReference>
<comment type="similarity">
    <text evidence="2">In the C-terminal section; belongs to the class-I pyridoxal-phosphate-dependent aminotransferase family.</text>
</comment>
<dbReference type="Gene3D" id="3.40.640.10">
    <property type="entry name" value="Type I PLP-dependent aspartate aminotransferase-like (Major domain)"/>
    <property type="match status" value="1"/>
</dbReference>
<name>A0A919YB49_9BACL</name>
<sequence>MANYKYEYVANTIKEKILCGVYKAGSKLPSIQMLAKELSLNTDTVIRAYKWLESEHLIYAVAKSGYYVVKSTDVIEEGATIIDMLTTSPANEVNPYKDFYHCMEKAISLYEHKLFAYSPTKGMPELINILQKHMVNYQIFAKGQDIFMTSGEQQALFILASMSFPNGQNTILVEQPTYPVMLETIRVNNASVIGIHRTANGLDLAELERIFAQNTIKFFYLMPRFQNPTGFSYSNRQKKEILRLAKKYHVYIVEDDYLADLELNPRNDPFAAFDVDNIVIYVRSFSKTLLPGLRLGMAIIPKPLQEEFTKRKNAIDLNSSVFSQGALEIYLRSSMYEMHIKRTKAFYKEKMELLSKECKKELKNLARCYIPSTGIFAYIEVEHFSAESFIAKLEKNGLKAMSTNSAYIDGFAHSEGIRLCTCKADTQSIARAVQILRQTLLDGDNHSV</sequence>
<evidence type="ECO:0000259" key="8">
    <source>
        <dbReference type="PROSITE" id="PS50949"/>
    </source>
</evidence>
<evidence type="ECO:0000313" key="10">
    <source>
        <dbReference type="Proteomes" id="UP000682811"/>
    </source>
</evidence>
<keyword evidence="7" id="KW-0804">Transcription</keyword>
<proteinExistence type="inferred from homology"/>
<dbReference type="PANTHER" id="PTHR46577:SF1">
    <property type="entry name" value="HTH-TYPE TRANSCRIPTIONAL REGULATORY PROTEIN GABR"/>
    <property type="match status" value="1"/>
</dbReference>
<accession>A0A919YB49</accession>
<dbReference type="InterPro" id="IPR004839">
    <property type="entry name" value="Aminotransferase_I/II_large"/>
</dbReference>
<dbReference type="EMBL" id="BORT01000004">
    <property type="protein sequence ID" value="GIO46493.1"/>
    <property type="molecule type" value="Genomic_DNA"/>
</dbReference>
<reference evidence="9 10" key="1">
    <citation type="submission" date="2021-03" db="EMBL/GenBank/DDBJ databases">
        <title>Antimicrobial resistance genes in bacteria isolated from Japanese honey, and their potential for conferring macrolide and lincosamide resistance in the American foulbrood pathogen Paenibacillus larvae.</title>
        <authorList>
            <person name="Okamoto M."/>
            <person name="Kumagai M."/>
            <person name="Kanamori H."/>
            <person name="Takamatsu D."/>
        </authorList>
    </citation>
    <scope>NUCLEOTIDE SEQUENCE [LARGE SCALE GENOMIC DNA]</scope>
    <source>
        <strain evidence="9 10">J34TS1</strain>
    </source>
</reference>
<dbReference type="SUPFAM" id="SSF53383">
    <property type="entry name" value="PLP-dependent transferases"/>
    <property type="match status" value="1"/>
</dbReference>
<keyword evidence="10" id="KW-1185">Reference proteome</keyword>
<dbReference type="SMART" id="SM00345">
    <property type="entry name" value="HTH_GNTR"/>
    <property type="match status" value="1"/>
</dbReference>
<organism evidence="9 10">
    <name type="scientific">Paenibacillus azoreducens</name>
    <dbReference type="NCBI Taxonomy" id="116718"/>
    <lineage>
        <taxon>Bacteria</taxon>
        <taxon>Bacillati</taxon>
        <taxon>Bacillota</taxon>
        <taxon>Bacilli</taxon>
        <taxon>Bacillales</taxon>
        <taxon>Paenibacillaceae</taxon>
        <taxon>Paenibacillus</taxon>
    </lineage>
</organism>
<dbReference type="Proteomes" id="UP000682811">
    <property type="component" value="Unassembled WGS sequence"/>
</dbReference>
<gene>
    <name evidence="9" type="primary">gntR_2</name>
    <name evidence="9" type="ORF">J34TS1_12580</name>
</gene>
<dbReference type="InterPro" id="IPR015422">
    <property type="entry name" value="PyrdxlP-dep_Trfase_small"/>
</dbReference>
<evidence type="ECO:0000256" key="2">
    <source>
        <dbReference type="ARBA" id="ARBA00005384"/>
    </source>
</evidence>
<dbReference type="Gene3D" id="3.90.1150.10">
    <property type="entry name" value="Aspartate Aminotransferase, domain 1"/>
    <property type="match status" value="1"/>
</dbReference>
<dbReference type="CDD" id="cd07377">
    <property type="entry name" value="WHTH_GntR"/>
    <property type="match status" value="1"/>
</dbReference>
<dbReference type="Pfam" id="PF00155">
    <property type="entry name" value="Aminotran_1_2"/>
    <property type="match status" value="1"/>
</dbReference>
<dbReference type="Gene3D" id="1.10.10.10">
    <property type="entry name" value="Winged helix-like DNA-binding domain superfamily/Winged helix DNA-binding domain"/>
    <property type="match status" value="1"/>
</dbReference>
<dbReference type="SUPFAM" id="SSF46785">
    <property type="entry name" value="Winged helix' DNA-binding domain"/>
    <property type="match status" value="1"/>
</dbReference>
<evidence type="ECO:0000256" key="1">
    <source>
        <dbReference type="ARBA" id="ARBA00001933"/>
    </source>
</evidence>
<evidence type="ECO:0000313" key="9">
    <source>
        <dbReference type="EMBL" id="GIO46493.1"/>
    </source>
</evidence>
<feature type="domain" description="HTH gntR-type" evidence="8">
    <location>
        <begin position="3"/>
        <end position="71"/>
    </location>
</feature>
<evidence type="ECO:0000256" key="7">
    <source>
        <dbReference type="ARBA" id="ARBA00023163"/>
    </source>
</evidence>
<dbReference type="CDD" id="cd00609">
    <property type="entry name" value="AAT_like"/>
    <property type="match status" value="1"/>
</dbReference>
<evidence type="ECO:0000256" key="3">
    <source>
        <dbReference type="ARBA" id="ARBA00022576"/>
    </source>
</evidence>
<dbReference type="GO" id="GO:0030170">
    <property type="term" value="F:pyridoxal phosphate binding"/>
    <property type="evidence" value="ECO:0007669"/>
    <property type="project" value="InterPro"/>
</dbReference>